<evidence type="ECO:0000256" key="1">
    <source>
        <dbReference type="SAM" id="Phobius"/>
    </source>
</evidence>
<keyword evidence="1" id="KW-0472">Membrane</keyword>
<protein>
    <submittedName>
        <fullName evidence="2">Uncharacterized protein</fullName>
    </submittedName>
</protein>
<proteinExistence type="predicted"/>
<dbReference type="EMBL" id="QUNO01000028">
    <property type="protein sequence ID" value="REH27719.1"/>
    <property type="molecule type" value="Genomic_DNA"/>
</dbReference>
<sequence>MSMRPLWVLGWTATMTVLLAVAVNVTTLLTFLFNPGVGLLFLFAAPGPVLVLSADMWLGSASRFAIALATAGALFLGMFAPIYAVGKALAVVGDTTMATVSQVDTATDRHGAKSYTVWLADGHGKPIGRPLATSVARRVGDQFEVVFDPHGLLPTARPARTAWSWPLPAALVSALAMIAGLALMARRREVSV</sequence>
<organism evidence="2 3">
    <name type="scientific">Kutzneria buriramensis</name>
    <dbReference type="NCBI Taxonomy" id="1045776"/>
    <lineage>
        <taxon>Bacteria</taxon>
        <taxon>Bacillati</taxon>
        <taxon>Actinomycetota</taxon>
        <taxon>Actinomycetes</taxon>
        <taxon>Pseudonocardiales</taxon>
        <taxon>Pseudonocardiaceae</taxon>
        <taxon>Kutzneria</taxon>
    </lineage>
</organism>
<evidence type="ECO:0000313" key="3">
    <source>
        <dbReference type="Proteomes" id="UP000256269"/>
    </source>
</evidence>
<comment type="caution">
    <text evidence="2">The sequence shown here is derived from an EMBL/GenBank/DDBJ whole genome shotgun (WGS) entry which is preliminary data.</text>
</comment>
<accession>A0A3E0GU32</accession>
<dbReference type="AlphaFoldDB" id="A0A3E0GU32"/>
<evidence type="ECO:0000313" key="2">
    <source>
        <dbReference type="EMBL" id="REH27719.1"/>
    </source>
</evidence>
<feature type="transmembrane region" description="Helical" evidence="1">
    <location>
        <begin position="32"/>
        <end position="52"/>
    </location>
</feature>
<reference evidence="2 3" key="1">
    <citation type="submission" date="2018-08" db="EMBL/GenBank/DDBJ databases">
        <title>Genomic Encyclopedia of Archaeal and Bacterial Type Strains, Phase II (KMG-II): from individual species to whole genera.</title>
        <authorList>
            <person name="Goeker M."/>
        </authorList>
    </citation>
    <scope>NUCLEOTIDE SEQUENCE [LARGE SCALE GENOMIC DNA]</scope>
    <source>
        <strain evidence="2 3">DSM 45791</strain>
    </source>
</reference>
<feature type="transmembrane region" description="Helical" evidence="1">
    <location>
        <begin position="64"/>
        <end position="84"/>
    </location>
</feature>
<dbReference type="Proteomes" id="UP000256269">
    <property type="component" value="Unassembled WGS sequence"/>
</dbReference>
<keyword evidence="1" id="KW-0812">Transmembrane</keyword>
<name>A0A3E0GU32_9PSEU</name>
<dbReference type="RefSeq" id="WP_116181565.1">
    <property type="nucleotide sequence ID" value="NZ_CP144375.1"/>
</dbReference>
<gene>
    <name evidence="2" type="ORF">BCF44_12822</name>
</gene>
<feature type="transmembrane region" description="Helical" evidence="1">
    <location>
        <begin position="163"/>
        <end position="185"/>
    </location>
</feature>
<keyword evidence="1" id="KW-1133">Transmembrane helix</keyword>
<keyword evidence="3" id="KW-1185">Reference proteome</keyword>